<proteinExistence type="predicted"/>
<name>A0AAE1ED46_9GAST</name>
<keyword evidence="2" id="KW-1185">Reference proteome</keyword>
<gene>
    <name evidence="1" type="ORF">RRG08_011490</name>
</gene>
<evidence type="ECO:0000313" key="1">
    <source>
        <dbReference type="EMBL" id="KAK3801613.1"/>
    </source>
</evidence>
<dbReference type="EMBL" id="JAWDGP010000292">
    <property type="protein sequence ID" value="KAK3801613.1"/>
    <property type="molecule type" value="Genomic_DNA"/>
</dbReference>
<organism evidence="1 2">
    <name type="scientific">Elysia crispata</name>
    <name type="common">lettuce slug</name>
    <dbReference type="NCBI Taxonomy" id="231223"/>
    <lineage>
        <taxon>Eukaryota</taxon>
        <taxon>Metazoa</taxon>
        <taxon>Spiralia</taxon>
        <taxon>Lophotrochozoa</taxon>
        <taxon>Mollusca</taxon>
        <taxon>Gastropoda</taxon>
        <taxon>Heterobranchia</taxon>
        <taxon>Euthyneura</taxon>
        <taxon>Panpulmonata</taxon>
        <taxon>Sacoglossa</taxon>
        <taxon>Placobranchoidea</taxon>
        <taxon>Plakobranchidae</taxon>
        <taxon>Elysia</taxon>
    </lineage>
</organism>
<dbReference type="Proteomes" id="UP001283361">
    <property type="component" value="Unassembled WGS sequence"/>
</dbReference>
<dbReference type="AlphaFoldDB" id="A0AAE1ED46"/>
<sequence>MMRLCDGIRAYLVHFLPRILSAPTSIKPDVWSKKERPGKRNIIEMVCLGEMNTQETNITSDSQTSAEWDNSDCNISHWNDEQKLILDESIM</sequence>
<reference evidence="1" key="1">
    <citation type="journal article" date="2023" name="G3 (Bethesda)">
        <title>A reference genome for the long-term kleptoplast-retaining sea slug Elysia crispata morphotype clarki.</title>
        <authorList>
            <person name="Eastman K.E."/>
            <person name="Pendleton A.L."/>
            <person name="Shaikh M.A."/>
            <person name="Suttiyut T."/>
            <person name="Ogas R."/>
            <person name="Tomko P."/>
            <person name="Gavelis G."/>
            <person name="Widhalm J.R."/>
            <person name="Wisecaver J.H."/>
        </authorList>
    </citation>
    <scope>NUCLEOTIDE SEQUENCE</scope>
    <source>
        <strain evidence="1">ECLA1</strain>
    </source>
</reference>
<comment type="caution">
    <text evidence="1">The sequence shown here is derived from an EMBL/GenBank/DDBJ whole genome shotgun (WGS) entry which is preliminary data.</text>
</comment>
<evidence type="ECO:0000313" key="2">
    <source>
        <dbReference type="Proteomes" id="UP001283361"/>
    </source>
</evidence>
<protein>
    <submittedName>
        <fullName evidence="1">Uncharacterized protein</fullName>
    </submittedName>
</protein>
<accession>A0AAE1ED46</accession>